<evidence type="ECO:0000256" key="9">
    <source>
        <dbReference type="HAMAP-Rule" id="MF_00049"/>
    </source>
</evidence>
<dbReference type="HAMAP" id="MF_00049_B">
    <property type="entry name" value="Leu_tRNA_synth_B"/>
    <property type="match status" value="1"/>
</dbReference>
<dbReference type="InterPro" id="IPR013155">
    <property type="entry name" value="M/V/L/I-tRNA-synth_anticd-bd"/>
</dbReference>
<dbReference type="Pfam" id="PF13603">
    <property type="entry name" value="tRNA-synt_1_2"/>
    <property type="match status" value="1"/>
</dbReference>
<dbReference type="PANTHER" id="PTHR43740:SF2">
    <property type="entry name" value="LEUCINE--TRNA LIGASE, MITOCHONDRIAL"/>
    <property type="match status" value="1"/>
</dbReference>
<name>A0A2H0KRM4_9BACT</name>
<evidence type="ECO:0000259" key="13">
    <source>
        <dbReference type="Pfam" id="PF09334"/>
    </source>
</evidence>
<dbReference type="NCBIfam" id="TIGR00396">
    <property type="entry name" value="leuS_bact"/>
    <property type="match status" value="1"/>
</dbReference>
<feature type="domain" description="Aminoacyl-tRNA synthetase class Ia" evidence="11">
    <location>
        <begin position="455"/>
        <end position="665"/>
    </location>
</feature>
<dbReference type="Gene3D" id="1.10.730.10">
    <property type="entry name" value="Isoleucyl-tRNA Synthetase, Domain 1"/>
    <property type="match status" value="1"/>
</dbReference>
<dbReference type="SUPFAM" id="SSF47323">
    <property type="entry name" value="Anticodon-binding domain of a subclass of class I aminoacyl-tRNA synthetases"/>
    <property type="match status" value="1"/>
</dbReference>
<organism evidence="15 16">
    <name type="scientific">Candidatus Portnoybacteria bacterium CG11_big_fil_rev_8_21_14_0_20_44_10</name>
    <dbReference type="NCBI Taxonomy" id="1974818"/>
    <lineage>
        <taxon>Bacteria</taxon>
        <taxon>Candidatus Portnoyibacteriota</taxon>
    </lineage>
</organism>
<evidence type="ECO:0000256" key="7">
    <source>
        <dbReference type="ARBA" id="ARBA00023146"/>
    </source>
</evidence>
<comment type="caution">
    <text evidence="9">Lacks conserved residue(s) required for the propagation of feature annotation.</text>
</comment>
<dbReference type="CDD" id="cd00812">
    <property type="entry name" value="LeuRS_core"/>
    <property type="match status" value="1"/>
</dbReference>
<dbReference type="Proteomes" id="UP000231550">
    <property type="component" value="Unassembled WGS sequence"/>
</dbReference>
<dbReference type="SUPFAM" id="SSF52374">
    <property type="entry name" value="Nucleotidylyl transferase"/>
    <property type="match status" value="1"/>
</dbReference>
<reference evidence="15 16" key="1">
    <citation type="submission" date="2017-09" db="EMBL/GenBank/DDBJ databases">
        <title>Depth-based differentiation of microbial function through sediment-hosted aquifers and enrichment of novel symbionts in the deep terrestrial subsurface.</title>
        <authorList>
            <person name="Probst A.J."/>
            <person name="Ladd B."/>
            <person name="Jarett J.K."/>
            <person name="Geller-Mcgrath D.E."/>
            <person name="Sieber C.M."/>
            <person name="Emerson J.B."/>
            <person name="Anantharaman K."/>
            <person name="Thomas B.C."/>
            <person name="Malmstrom R."/>
            <person name="Stieglmeier M."/>
            <person name="Klingl A."/>
            <person name="Woyke T."/>
            <person name="Ryan C.M."/>
            <person name="Banfield J.F."/>
        </authorList>
    </citation>
    <scope>NUCLEOTIDE SEQUENCE [LARGE SCALE GENOMIC DNA]</scope>
    <source>
        <strain evidence="15">CG11_big_fil_rev_8_21_14_0_20_44_10</strain>
    </source>
</reference>
<feature type="domain" description="Methionyl/Valyl/Leucyl/Isoleucyl-tRNA synthetase anticodon-binding" evidence="12">
    <location>
        <begin position="695"/>
        <end position="806"/>
    </location>
</feature>
<dbReference type="PANTHER" id="PTHR43740">
    <property type="entry name" value="LEUCYL-TRNA SYNTHETASE"/>
    <property type="match status" value="1"/>
</dbReference>
<feature type="binding site" evidence="9">
    <location>
        <position position="629"/>
    </location>
    <ligand>
        <name>ATP</name>
        <dbReference type="ChEBI" id="CHEBI:30616"/>
    </ligand>
</feature>
<dbReference type="InterPro" id="IPR009080">
    <property type="entry name" value="tRNAsynth_Ia_anticodon-bd"/>
</dbReference>
<comment type="caution">
    <text evidence="15">The sequence shown here is derived from an EMBL/GenBank/DDBJ whole genome shotgun (WGS) entry which is preliminary data.</text>
</comment>
<dbReference type="InterPro" id="IPR002300">
    <property type="entry name" value="aa-tRNA-synth_Ia"/>
</dbReference>
<dbReference type="FunFam" id="3.10.20.590:FF:000001">
    <property type="entry name" value="Leucine--tRNA ligase"/>
    <property type="match status" value="1"/>
</dbReference>
<keyword evidence="3 9" id="KW-0436">Ligase</keyword>
<dbReference type="GO" id="GO:0006429">
    <property type="term" value="P:leucyl-tRNA aminoacylation"/>
    <property type="evidence" value="ECO:0007669"/>
    <property type="project" value="UniProtKB-UniRule"/>
</dbReference>
<dbReference type="InterPro" id="IPR025709">
    <property type="entry name" value="Leu_tRNA-synth_edit"/>
</dbReference>
<dbReference type="InterPro" id="IPR002302">
    <property type="entry name" value="Leu-tRNA-ligase"/>
</dbReference>
<dbReference type="FunFam" id="3.40.50.620:FF:000056">
    <property type="entry name" value="Leucine--tRNA ligase"/>
    <property type="match status" value="1"/>
</dbReference>
<evidence type="ECO:0000313" key="16">
    <source>
        <dbReference type="Proteomes" id="UP000231550"/>
    </source>
</evidence>
<dbReference type="FunFam" id="3.40.50.620:FF:000003">
    <property type="entry name" value="Leucine--tRNA ligase"/>
    <property type="match status" value="1"/>
</dbReference>
<keyword evidence="2 9" id="KW-0963">Cytoplasm</keyword>
<dbReference type="Gene3D" id="3.40.50.620">
    <property type="entry name" value="HUPs"/>
    <property type="match status" value="2"/>
</dbReference>
<evidence type="ECO:0000313" key="15">
    <source>
        <dbReference type="EMBL" id="PIQ74811.1"/>
    </source>
</evidence>
<dbReference type="InterPro" id="IPR014729">
    <property type="entry name" value="Rossmann-like_a/b/a_fold"/>
</dbReference>
<evidence type="ECO:0000256" key="10">
    <source>
        <dbReference type="RuleBase" id="RU363039"/>
    </source>
</evidence>
<gene>
    <name evidence="9" type="primary">leuS</name>
    <name evidence="15" type="ORF">COV85_00020</name>
</gene>
<keyword evidence="5 9" id="KW-0067">ATP-binding</keyword>
<dbReference type="InterPro" id="IPR009008">
    <property type="entry name" value="Val/Leu/Ile-tRNA-synth_edit"/>
</dbReference>
<dbReference type="GO" id="GO:0005524">
    <property type="term" value="F:ATP binding"/>
    <property type="evidence" value="ECO:0007669"/>
    <property type="project" value="UniProtKB-UniRule"/>
</dbReference>
<protein>
    <recommendedName>
        <fullName evidence="9">Leucine--tRNA ligase</fullName>
        <ecNumber evidence="9">6.1.1.4</ecNumber>
    </recommendedName>
    <alternativeName>
        <fullName evidence="9">Leucyl-tRNA synthetase</fullName>
        <shortName evidence="9">LeuRS</shortName>
    </alternativeName>
</protein>
<evidence type="ECO:0000259" key="14">
    <source>
        <dbReference type="Pfam" id="PF13603"/>
    </source>
</evidence>
<evidence type="ECO:0000256" key="2">
    <source>
        <dbReference type="ARBA" id="ARBA00022490"/>
    </source>
</evidence>
<evidence type="ECO:0000256" key="3">
    <source>
        <dbReference type="ARBA" id="ARBA00022598"/>
    </source>
</evidence>
<evidence type="ECO:0000256" key="1">
    <source>
        <dbReference type="ARBA" id="ARBA00005594"/>
    </source>
</evidence>
<dbReference type="PRINTS" id="PR00985">
    <property type="entry name" value="TRNASYNTHLEU"/>
</dbReference>
<evidence type="ECO:0000259" key="11">
    <source>
        <dbReference type="Pfam" id="PF00133"/>
    </source>
</evidence>
<accession>A0A2H0KRM4</accession>
<dbReference type="InterPro" id="IPR015413">
    <property type="entry name" value="Methionyl/Leucyl_tRNA_Synth"/>
</dbReference>
<evidence type="ECO:0000256" key="8">
    <source>
        <dbReference type="ARBA" id="ARBA00047469"/>
    </source>
</evidence>
<dbReference type="GO" id="GO:0005829">
    <property type="term" value="C:cytosol"/>
    <property type="evidence" value="ECO:0007669"/>
    <property type="project" value="TreeGrafter"/>
</dbReference>
<dbReference type="EMBL" id="PCVN01000001">
    <property type="protein sequence ID" value="PIQ74811.1"/>
    <property type="molecule type" value="Genomic_DNA"/>
</dbReference>
<comment type="subcellular location">
    <subcellularLocation>
        <location evidence="9">Cytoplasm</location>
    </subcellularLocation>
</comment>
<evidence type="ECO:0000259" key="12">
    <source>
        <dbReference type="Pfam" id="PF08264"/>
    </source>
</evidence>
<feature type="short sequence motif" description="'KMSKS' region" evidence="9">
    <location>
        <begin position="626"/>
        <end position="630"/>
    </location>
</feature>
<dbReference type="EC" id="6.1.1.4" evidence="9"/>
<feature type="domain" description="Leucyl-tRNA synthetase editing" evidence="14">
    <location>
        <begin position="221"/>
        <end position="375"/>
    </location>
</feature>
<dbReference type="GO" id="GO:0004823">
    <property type="term" value="F:leucine-tRNA ligase activity"/>
    <property type="evidence" value="ECO:0007669"/>
    <property type="project" value="UniProtKB-UniRule"/>
</dbReference>
<dbReference type="SUPFAM" id="SSF50677">
    <property type="entry name" value="ValRS/IleRS/LeuRS editing domain"/>
    <property type="match status" value="1"/>
</dbReference>
<evidence type="ECO:0000256" key="6">
    <source>
        <dbReference type="ARBA" id="ARBA00022917"/>
    </source>
</evidence>
<dbReference type="GO" id="GO:0002161">
    <property type="term" value="F:aminoacyl-tRNA deacylase activity"/>
    <property type="evidence" value="ECO:0007669"/>
    <property type="project" value="InterPro"/>
</dbReference>
<dbReference type="AlphaFoldDB" id="A0A2H0KRM4"/>
<dbReference type="CDD" id="cd07958">
    <property type="entry name" value="Anticodon_Ia_Leu_BEm"/>
    <property type="match status" value="1"/>
</dbReference>
<dbReference type="FunFam" id="1.10.730.10:FF:000011">
    <property type="entry name" value="Leucine--tRNA ligase chloroplastic/mitochondrial"/>
    <property type="match status" value="1"/>
</dbReference>
<keyword evidence="4 9" id="KW-0547">Nucleotide-binding</keyword>
<keyword evidence="7 9" id="KW-0030">Aminoacyl-tRNA synthetase</keyword>
<comment type="similarity">
    <text evidence="1 9 10">Belongs to the class-I aminoacyl-tRNA synthetase family.</text>
</comment>
<proteinExistence type="inferred from homology"/>
<feature type="domain" description="Methionyl/Leucyl tRNA synthetase" evidence="13">
    <location>
        <begin position="36"/>
        <end position="185"/>
    </location>
</feature>
<dbReference type="Pfam" id="PF09334">
    <property type="entry name" value="tRNA-synt_1g"/>
    <property type="match status" value="1"/>
</dbReference>
<dbReference type="Pfam" id="PF00133">
    <property type="entry name" value="tRNA-synt_1"/>
    <property type="match status" value="1"/>
</dbReference>
<comment type="catalytic activity">
    <reaction evidence="8 9">
        <text>tRNA(Leu) + L-leucine + ATP = L-leucyl-tRNA(Leu) + AMP + diphosphate</text>
        <dbReference type="Rhea" id="RHEA:11688"/>
        <dbReference type="Rhea" id="RHEA-COMP:9613"/>
        <dbReference type="Rhea" id="RHEA-COMP:9622"/>
        <dbReference type="ChEBI" id="CHEBI:30616"/>
        <dbReference type="ChEBI" id="CHEBI:33019"/>
        <dbReference type="ChEBI" id="CHEBI:57427"/>
        <dbReference type="ChEBI" id="CHEBI:78442"/>
        <dbReference type="ChEBI" id="CHEBI:78494"/>
        <dbReference type="ChEBI" id="CHEBI:456215"/>
        <dbReference type="EC" id="6.1.1.4"/>
    </reaction>
</comment>
<keyword evidence="6 9" id="KW-0648">Protein biosynthesis</keyword>
<evidence type="ECO:0000256" key="4">
    <source>
        <dbReference type="ARBA" id="ARBA00022741"/>
    </source>
</evidence>
<sequence>MKEYNPKKIESKWQKKWEKSDLYKAKDFAKKPKKYILVEFPYPSGSGLHVGHARSYSALDAIARKKRMEGYNVLFPFGWDAFGLPTENYAIKTGIHPRQATDENIKTYKRQIKSLGLSVDWNREIDTTDPKYYKWTQWIFLKFFEKGLAYQAEMPINWCPSCKIGLANEEVVDGKCERCGAMTQKRQIRQWLLKITAYADKLLKGLEEVDYLEKIKAQQINWIGKSEGTEVKFSILGERFSQKENRSPAIVSVFTTRVDTIFGVTALVLAPEHQSIRNWELGIGNWDEVKKYIEQTKRKSDLERTSETKERTGIELKGIFAVNPANNEKVPVWISDYVLAHYGGGAVMMVPAHDKRDWDFSDAHNLPKKCVIYPRTVWGIDRDFDPLQKKKVFEEEERKIDLRFSEILAGNEAYTEYGRLLDSGEFTNLESEEAIAKITNWLEERGLGKKKVEYKLRDWIFSRQHYWGEPIPIIHCEKCGSTSSPQAVPVPEKDLPVKLPYVKNYQPTDTGESPLATIKEWVNVKCPKCKGPAKRETDTMPNWAGSSWYFLRYCDPKNNKAFADYKKLKYWTPVDLYNGGMEHTTLHLLYSRFWHRFLYDLKLVPTPEPYAQRRSHGMVLAEDGQKMSKSRGNVINPDEIIKIYGTDALRIYEMFMGPFDQAISWSQNGLVGCRRFLSRVCNLFNEKRKTAKSNKEIIPKLHQLTKKVSNDLEEMKFNTAIAAFMEFINFWQQPEQALSPKDAEIFLKLLSPFAPHLAEELWQGLGHKKSIFLEKWPKYDPRLTREESFELVVQINGRVRDAISAPIDISEEDAKKLALNSEKVQKWFEGKPIKKVIFVKNRLINLII</sequence>
<dbReference type="Pfam" id="PF08264">
    <property type="entry name" value="Anticodon_1"/>
    <property type="match status" value="1"/>
</dbReference>
<dbReference type="Gene3D" id="3.10.20.590">
    <property type="match status" value="1"/>
</dbReference>
<evidence type="ECO:0000256" key="5">
    <source>
        <dbReference type="ARBA" id="ARBA00022840"/>
    </source>
</evidence>